<dbReference type="AlphaFoldDB" id="E1R2Y5"/>
<keyword evidence="1" id="KW-0812">Transmembrane</keyword>
<dbReference type="Proteomes" id="UP000002318">
    <property type="component" value="Chromosome"/>
</dbReference>
<dbReference type="STRING" id="573413.Spirs_2049"/>
<dbReference type="InterPro" id="IPR019734">
    <property type="entry name" value="TPR_rpt"/>
</dbReference>
<sequence>MATKPFSKAAKFFRQRHYEQVIRLLEPQVFRFRESFNFYYLLGFSCLHMGDFGSAYTYLKRGHDIKPTDIETLLGLASVHLKRQETAKAIELWLEVLDSDRKNQYALRGLRLLKKNSDPEFIIDYTESGKLERLIPQPARTFPLYRLLLAILLAGVVAVLLLVAPFSPLRITKSVSETYLPALDIGDIPKLTEVEKSNHPFSFSEMEIQELFESMGRYFRAGRDNMVRREINRILLSNASEPVREKARFLIASLKAPSFSNFKDNFAYREVIKEPALYAGCHVAWKGAVSNLQIGEHAIQFDLLVGYETGRVLEGQVPVTLPFSVRIDPELPIEVLGSVALTGNQDIPFSLTALSVHQFLKEQQ</sequence>
<keyword evidence="3" id="KW-1185">Reference proteome</keyword>
<evidence type="ECO:0000313" key="2">
    <source>
        <dbReference type="EMBL" id="ADK81171.1"/>
    </source>
</evidence>
<evidence type="ECO:0000313" key="3">
    <source>
        <dbReference type="Proteomes" id="UP000002318"/>
    </source>
</evidence>
<dbReference type="SMART" id="SM00028">
    <property type="entry name" value="TPR"/>
    <property type="match status" value="2"/>
</dbReference>
<dbReference type="Gene3D" id="1.25.40.10">
    <property type="entry name" value="Tetratricopeptide repeat domain"/>
    <property type="match status" value="1"/>
</dbReference>
<dbReference type="OrthoDB" id="357238at2"/>
<dbReference type="InterPro" id="IPR011990">
    <property type="entry name" value="TPR-like_helical_dom_sf"/>
</dbReference>
<keyword evidence="1" id="KW-1133">Transmembrane helix</keyword>
<dbReference type="RefSeq" id="WP_013254635.1">
    <property type="nucleotide sequence ID" value="NC_014364.1"/>
</dbReference>
<evidence type="ECO:0000256" key="1">
    <source>
        <dbReference type="SAM" id="Phobius"/>
    </source>
</evidence>
<organism evidence="2 3">
    <name type="scientific">Sediminispirochaeta smaragdinae (strain DSM 11293 / JCM 15392 / SEBR 4228)</name>
    <name type="common">Spirochaeta smaragdinae</name>
    <dbReference type="NCBI Taxonomy" id="573413"/>
    <lineage>
        <taxon>Bacteria</taxon>
        <taxon>Pseudomonadati</taxon>
        <taxon>Spirochaetota</taxon>
        <taxon>Spirochaetia</taxon>
        <taxon>Spirochaetales</taxon>
        <taxon>Spirochaetaceae</taxon>
        <taxon>Sediminispirochaeta</taxon>
    </lineage>
</organism>
<accession>E1R2Y5</accession>
<protein>
    <submittedName>
        <fullName evidence="2">TPR repeat-containing protein</fullName>
    </submittedName>
</protein>
<dbReference type="HOGENOM" id="CLU_064306_0_0_12"/>
<keyword evidence="1" id="KW-0472">Membrane</keyword>
<gene>
    <name evidence="2" type="ordered locus">Spirs_2049</name>
</gene>
<name>E1R2Y5_SEDSS</name>
<dbReference type="eggNOG" id="COG0457">
    <property type="taxonomic scope" value="Bacteria"/>
</dbReference>
<reference evidence="2 3" key="1">
    <citation type="journal article" date="2010" name="Stand. Genomic Sci.">
        <title>Complete genome sequence of Spirochaeta smaragdinae type strain (SEBR 4228).</title>
        <authorList>
            <person name="Mavromatis K."/>
            <person name="Yasawong M."/>
            <person name="Chertkov O."/>
            <person name="Lapidus A."/>
            <person name="Lucas S."/>
            <person name="Nolan M."/>
            <person name="Del Rio T.G."/>
            <person name="Tice H."/>
            <person name="Cheng J.F."/>
            <person name="Pitluck S."/>
            <person name="Liolios K."/>
            <person name="Ivanova N."/>
            <person name="Tapia R."/>
            <person name="Han C."/>
            <person name="Bruce D."/>
            <person name="Goodwin L."/>
            <person name="Pati A."/>
            <person name="Chen A."/>
            <person name="Palaniappan K."/>
            <person name="Land M."/>
            <person name="Hauser L."/>
            <person name="Chang Y.J."/>
            <person name="Jeffries C.D."/>
            <person name="Detter J.C."/>
            <person name="Rohde M."/>
            <person name="Brambilla E."/>
            <person name="Spring S."/>
            <person name="Goker M."/>
            <person name="Sikorski J."/>
            <person name="Woyke T."/>
            <person name="Bristow J."/>
            <person name="Eisen J.A."/>
            <person name="Markowitz V."/>
            <person name="Hugenholtz P."/>
            <person name="Klenk H.P."/>
            <person name="Kyrpides N.C."/>
        </authorList>
    </citation>
    <scope>NUCLEOTIDE SEQUENCE [LARGE SCALE GENOMIC DNA]</scope>
    <source>
        <strain evidence="3">DSM 11293 / JCM 15392 / SEBR 4228</strain>
    </source>
</reference>
<feature type="transmembrane region" description="Helical" evidence="1">
    <location>
        <begin position="144"/>
        <end position="166"/>
    </location>
</feature>
<dbReference type="KEGG" id="ssm:Spirs_2049"/>
<dbReference type="SUPFAM" id="SSF48452">
    <property type="entry name" value="TPR-like"/>
    <property type="match status" value="1"/>
</dbReference>
<dbReference type="EMBL" id="CP002116">
    <property type="protein sequence ID" value="ADK81171.1"/>
    <property type="molecule type" value="Genomic_DNA"/>
</dbReference>
<proteinExistence type="predicted"/>